<dbReference type="GO" id="GO:0005886">
    <property type="term" value="C:plasma membrane"/>
    <property type="evidence" value="ECO:0007669"/>
    <property type="project" value="UniProtKB-SubCell"/>
</dbReference>
<dbReference type="InterPro" id="IPR003593">
    <property type="entry name" value="AAA+_ATPase"/>
</dbReference>
<dbReference type="InterPro" id="IPR011527">
    <property type="entry name" value="ABC1_TM_dom"/>
</dbReference>
<keyword evidence="13" id="KW-1185">Reference proteome</keyword>
<dbReference type="InterPro" id="IPR036640">
    <property type="entry name" value="ABC1_TM_sf"/>
</dbReference>
<dbReference type="PANTHER" id="PTHR24221">
    <property type="entry name" value="ATP-BINDING CASSETTE SUB-FAMILY B"/>
    <property type="match status" value="1"/>
</dbReference>
<dbReference type="PROSITE" id="PS50893">
    <property type="entry name" value="ABC_TRANSPORTER_2"/>
    <property type="match status" value="1"/>
</dbReference>
<evidence type="ECO:0000256" key="3">
    <source>
        <dbReference type="ARBA" id="ARBA00022475"/>
    </source>
</evidence>
<keyword evidence="5" id="KW-0547">Nucleotide-binding</keyword>
<keyword evidence="8 9" id="KW-0472">Membrane</keyword>
<evidence type="ECO:0000256" key="6">
    <source>
        <dbReference type="ARBA" id="ARBA00022840"/>
    </source>
</evidence>
<dbReference type="InterPro" id="IPR017871">
    <property type="entry name" value="ABC_transporter-like_CS"/>
</dbReference>
<feature type="transmembrane region" description="Helical" evidence="9">
    <location>
        <begin position="139"/>
        <end position="169"/>
    </location>
</feature>
<feature type="domain" description="ABC transmembrane type-1" evidence="11">
    <location>
        <begin position="59"/>
        <end position="294"/>
    </location>
</feature>
<proteinExistence type="predicted"/>
<dbReference type="CDD" id="cd07346">
    <property type="entry name" value="ABC_6TM_exporters"/>
    <property type="match status" value="1"/>
</dbReference>
<evidence type="ECO:0000256" key="4">
    <source>
        <dbReference type="ARBA" id="ARBA00022692"/>
    </source>
</evidence>
<dbReference type="FunFam" id="3.40.50.300:FF:000221">
    <property type="entry name" value="Multidrug ABC transporter ATP-binding protein"/>
    <property type="match status" value="1"/>
</dbReference>
<evidence type="ECO:0000259" key="10">
    <source>
        <dbReference type="PROSITE" id="PS50893"/>
    </source>
</evidence>
<dbReference type="InterPro" id="IPR003439">
    <property type="entry name" value="ABC_transporter-like_ATP-bd"/>
</dbReference>
<dbReference type="PROSITE" id="PS00211">
    <property type="entry name" value="ABC_TRANSPORTER_1"/>
    <property type="match status" value="1"/>
</dbReference>
<dbReference type="SUPFAM" id="SSF52540">
    <property type="entry name" value="P-loop containing nucleoside triphosphate hydrolases"/>
    <property type="match status" value="1"/>
</dbReference>
<gene>
    <name evidence="12" type="ORF">CAFE_30030</name>
</gene>
<dbReference type="EC" id="3.6.3.-" evidence="12"/>
<keyword evidence="4 9" id="KW-0812">Transmembrane</keyword>
<evidence type="ECO:0000313" key="13">
    <source>
        <dbReference type="Proteomes" id="UP000469440"/>
    </source>
</evidence>
<keyword evidence="6 12" id="KW-0067">ATP-binding</keyword>
<evidence type="ECO:0000313" key="12">
    <source>
        <dbReference type="EMBL" id="MVB12271.1"/>
    </source>
</evidence>
<comment type="caution">
    <text evidence="12">The sequence shown here is derived from an EMBL/GenBank/DDBJ whole genome shotgun (WGS) entry which is preliminary data.</text>
</comment>
<dbReference type="Proteomes" id="UP000469440">
    <property type="component" value="Unassembled WGS sequence"/>
</dbReference>
<evidence type="ECO:0000256" key="2">
    <source>
        <dbReference type="ARBA" id="ARBA00022448"/>
    </source>
</evidence>
<keyword evidence="2" id="KW-0813">Transport</keyword>
<evidence type="ECO:0000256" key="5">
    <source>
        <dbReference type="ARBA" id="ARBA00022741"/>
    </source>
</evidence>
<feature type="transmembrane region" description="Helical" evidence="9">
    <location>
        <begin position="232"/>
        <end position="261"/>
    </location>
</feature>
<dbReference type="GO" id="GO:0016887">
    <property type="term" value="F:ATP hydrolysis activity"/>
    <property type="evidence" value="ECO:0007669"/>
    <property type="project" value="InterPro"/>
</dbReference>
<dbReference type="InterPro" id="IPR027417">
    <property type="entry name" value="P-loop_NTPase"/>
</dbReference>
<keyword evidence="7 9" id="KW-1133">Transmembrane helix</keyword>
<dbReference type="Pfam" id="PF00664">
    <property type="entry name" value="ABC_membrane"/>
    <property type="match status" value="1"/>
</dbReference>
<organism evidence="12 13">
    <name type="scientific">Caproicibacter fermentans</name>
    <dbReference type="NCBI Taxonomy" id="2576756"/>
    <lineage>
        <taxon>Bacteria</taxon>
        <taxon>Bacillati</taxon>
        <taxon>Bacillota</taxon>
        <taxon>Clostridia</taxon>
        <taxon>Eubacteriales</taxon>
        <taxon>Acutalibacteraceae</taxon>
        <taxon>Caproicibacter</taxon>
    </lineage>
</organism>
<dbReference type="SMART" id="SM00382">
    <property type="entry name" value="AAA"/>
    <property type="match status" value="1"/>
</dbReference>
<dbReference type="PANTHER" id="PTHR24221:SF654">
    <property type="entry name" value="ATP-BINDING CASSETTE SUB-FAMILY B MEMBER 6"/>
    <property type="match status" value="1"/>
</dbReference>
<feature type="transmembrane region" description="Helical" evidence="9">
    <location>
        <begin position="16"/>
        <end position="35"/>
    </location>
</feature>
<keyword evidence="12" id="KW-0378">Hydrolase</keyword>
<dbReference type="GO" id="GO:0005524">
    <property type="term" value="F:ATP binding"/>
    <property type="evidence" value="ECO:0007669"/>
    <property type="project" value="UniProtKB-KW"/>
</dbReference>
<sequence length="575" mass="63314">MNQSILVKDIKKKNRVSNVLIAVGALFDLIPRFLTIHMAASFIAGRLTVGIVITDSCFMLSSFLIKAICSYYATWEAHKAAYGTLTDLRLRLIRHLKKLPLGFFQERKTGDLTNIVEHDVEQVEFYLAHGLPEIMSATLFPAIIFAAMLFLDWRLALLMVSSLPLMLLIKKGSAAVWDKNQRMFVDSTKAMQENMMEYIQNIAVIKAFGKEETKTQNTIQLAKDYVRAARKAAAGVSLSMGFIDIFMEGGVVLVMILGSGFLLKGQISVPVFVLSMILGGAFTASIAKTATLQHYNIVFHQAMREVGSVLDVSASEKKEAAVPVRNGDIRIQGVDFSYPGKGRSLENINLTFKKGSRNAIVGASGCGKSTLVSLIMGFWIPQTGRIQINGVDIKSMSEKQWNAFIAIVQQDTFLFNMSVEENIRLGKPDATRGEIVAASKKANIHSFISSLPQGYDTKAGESGVKFSGGEKQRIAIARMILKDAPILILDEATAAVDAENEASIQAALENFSKGKTVISITHHLNTIRNADQIIVMDSGHVVDRGTHQELTERCKLYQKAVQDQNQTELWSIKEG</sequence>
<dbReference type="SUPFAM" id="SSF90123">
    <property type="entry name" value="ABC transporter transmembrane region"/>
    <property type="match status" value="1"/>
</dbReference>
<accession>A0A6N8I2C0</accession>
<dbReference type="OrthoDB" id="9762778at2"/>
<dbReference type="Gene3D" id="3.40.50.300">
    <property type="entry name" value="P-loop containing nucleotide triphosphate hydrolases"/>
    <property type="match status" value="1"/>
</dbReference>
<dbReference type="AlphaFoldDB" id="A0A6N8I2C0"/>
<dbReference type="RefSeq" id="WP_156991081.1">
    <property type="nucleotide sequence ID" value="NZ_VWXL01000085.1"/>
</dbReference>
<dbReference type="PROSITE" id="PS50929">
    <property type="entry name" value="ABC_TM1F"/>
    <property type="match status" value="1"/>
</dbReference>
<feature type="transmembrane region" description="Helical" evidence="9">
    <location>
        <begin position="267"/>
        <end position="287"/>
    </location>
</feature>
<evidence type="ECO:0000256" key="8">
    <source>
        <dbReference type="ARBA" id="ARBA00023136"/>
    </source>
</evidence>
<reference evidence="12 13" key="1">
    <citation type="submission" date="2019-09" db="EMBL/GenBank/DDBJ databases">
        <title>Genome sequence of Clostridium sp. EA1.</title>
        <authorList>
            <person name="Poehlein A."/>
            <person name="Bengelsdorf F.R."/>
            <person name="Daniel R."/>
        </authorList>
    </citation>
    <scope>NUCLEOTIDE SEQUENCE [LARGE SCALE GENOMIC DNA]</scope>
    <source>
        <strain evidence="12 13">EA1</strain>
    </source>
</reference>
<protein>
    <submittedName>
        <fullName evidence="12">Putative multidrug export ATP-binding/permease protein</fullName>
        <ecNumber evidence="12">3.6.3.-</ecNumber>
    </submittedName>
</protein>
<evidence type="ECO:0000256" key="7">
    <source>
        <dbReference type="ARBA" id="ARBA00022989"/>
    </source>
</evidence>
<feature type="transmembrane region" description="Helical" evidence="9">
    <location>
        <begin position="47"/>
        <end position="73"/>
    </location>
</feature>
<dbReference type="EMBL" id="VWXL01000085">
    <property type="protein sequence ID" value="MVB12271.1"/>
    <property type="molecule type" value="Genomic_DNA"/>
</dbReference>
<keyword evidence="3" id="KW-1003">Cell membrane</keyword>
<dbReference type="Gene3D" id="1.20.1560.10">
    <property type="entry name" value="ABC transporter type 1, transmembrane domain"/>
    <property type="match status" value="1"/>
</dbReference>
<evidence type="ECO:0000259" key="11">
    <source>
        <dbReference type="PROSITE" id="PS50929"/>
    </source>
</evidence>
<dbReference type="GO" id="GO:0140359">
    <property type="term" value="F:ABC-type transporter activity"/>
    <property type="evidence" value="ECO:0007669"/>
    <property type="project" value="InterPro"/>
</dbReference>
<comment type="subcellular location">
    <subcellularLocation>
        <location evidence="1">Cell membrane</location>
        <topology evidence="1">Multi-pass membrane protein</topology>
    </subcellularLocation>
</comment>
<feature type="domain" description="ABC transporter" evidence="10">
    <location>
        <begin position="329"/>
        <end position="563"/>
    </location>
</feature>
<dbReference type="InterPro" id="IPR039421">
    <property type="entry name" value="Type_1_exporter"/>
</dbReference>
<evidence type="ECO:0000256" key="9">
    <source>
        <dbReference type="SAM" id="Phobius"/>
    </source>
</evidence>
<name>A0A6N8I2C0_9FIRM</name>
<evidence type="ECO:0000256" key="1">
    <source>
        <dbReference type="ARBA" id="ARBA00004651"/>
    </source>
</evidence>
<dbReference type="Pfam" id="PF00005">
    <property type="entry name" value="ABC_tran"/>
    <property type="match status" value="1"/>
</dbReference>